<evidence type="ECO:0000313" key="3">
    <source>
        <dbReference type="Proteomes" id="UP000053558"/>
    </source>
</evidence>
<dbReference type="GeneID" id="19201670"/>
<dbReference type="InterPro" id="IPR048339">
    <property type="entry name" value="Mediator_Med16_C"/>
</dbReference>
<feature type="domain" description="Mediator complex subunit 16 C-terminal" evidence="1">
    <location>
        <begin position="869"/>
        <end position="912"/>
    </location>
</feature>
<dbReference type="OrthoDB" id="2535907at2759"/>
<dbReference type="Proteomes" id="UP000053558">
    <property type="component" value="Unassembled WGS sequence"/>
</dbReference>
<comment type="caution">
    <text evidence="2">The sequence shown here is derived from an EMBL/GenBank/DDBJ whole genome shotgun (WGS) entry which is preliminary data.</text>
</comment>
<organism evidence="2 3">
    <name type="scientific">Coniophora puteana (strain RWD-64-598)</name>
    <name type="common">Brown rot fungus</name>
    <dbReference type="NCBI Taxonomy" id="741705"/>
    <lineage>
        <taxon>Eukaryota</taxon>
        <taxon>Fungi</taxon>
        <taxon>Dikarya</taxon>
        <taxon>Basidiomycota</taxon>
        <taxon>Agaricomycotina</taxon>
        <taxon>Agaricomycetes</taxon>
        <taxon>Agaricomycetidae</taxon>
        <taxon>Boletales</taxon>
        <taxon>Coniophorineae</taxon>
        <taxon>Coniophoraceae</taxon>
        <taxon>Coniophora</taxon>
    </lineage>
</organism>
<dbReference type="Pfam" id="PF20719">
    <property type="entry name" value="Med16_C"/>
    <property type="match status" value="1"/>
</dbReference>
<proteinExistence type="predicted"/>
<accession>A0A5M3N285</accession>
<dbReference type="OMA" id="GIGCLWK"/>
<dbReference type="EMBL" id="JH711574">
    <property type="protein sequence ID" value="EIW85124.1"/>
    <property type="molecule type" value="Genomic_DNA"/>
</dbReference>
<evidence type="ECO:0000259" key="1">
    <source>
        <dbReference type="Pfam" id="PF20719"/>
    </source>
</evidence>
<keyword evidence="3" id="KW-1185">Reference proteome</keyword>
<evidence type="ECO:0000313" key="2">
    <source>
        <dbReference type="EMBL" id="EIW85124.1"/>
    </source>
</evidence>
<dbReference type="RefSeq" id="XP_007764712.1">
    <property type="nucleotide sequence ID" value="XM_007766522.1"/>
</dbReference>
<protein>
    <recommendedName>
        <fullName evidence="1">Mediator complex subunit 16 C-terminal domain-containing protein</fullName>
    </recommendedName>
</protein>
<name>A0A5M3N285_CONPW</name>
<gene>
    <name evidence="2" type="ORF">CONPUDRAFT_141842</name>
</gene>
<dbReference type="KEGG" id="cput:CONPUDRAFT_141842"/>
<sequence>MSGGQQAESARPSPIKGKVKDESVWRADWWDVYPLTEQAKRPIAWAHGCAVFFAHPSLPLVICRILSTGRQFLIATSLASGYQPPTVITTSPDGSWLFAYFPSNDDDGIGCIWKRGATIEAWNLREHWPFPRGAGAVGTAWLGVAGRPWKLNSNGTLDRFPPSGPITPALNPSLLVVTEAMQVNVYYLRPFSAGFKVMSCTLTQPNMTHEGHASEARSLPLISGHSRMCVRAAIGSFPNESTVIVATRCRTYPSDSTKATANSSLDFTAPTDANEHHLFAVSSGGRTDWEFWSEESMIDFCEVNLKYDGAVLHLFTLPMGSIHHPSSHLISLDFVDTQLEARLAAPITGSSPHKDGSKPAGKSFSAYVAAAFLDFTEYSSMGKSDLLAISLTRSSQPVRAGQSPWTIQKLATRDFPSRTLTSIIAHAPLETALKPCLYAVLYNREGIASKPKHKQTAMGSISALNLVDLSDDPEWDSSTIYISAADAGTDFSLDAAVSPNGVLACLSYSQHIAVQSLPRRKSSQDVSNALSLPLAVAIKSKKPINDISHVLRHLSMSRSDTANLLCKTLGILVAGSQRGVTEAEAMGLVQASVELYGLKFPRMQLEFCKNLREKELFTRLRRVMVELCSMAAVRSSFEGCQDDGSYDLEAVWQLTNLSSWVVEFLENLMKECLLVVQAVELNEPEDSMVKKESADHLSISEAASEKLTKISHLLNEPIWLHLVHPLALSNMCTTLAHVIGFYNHVVNLTAKAEDAQIARDVLVDAVQCSGIDLKLLHFLFSECLTEINKQPAGEGTQMLAEGRTLPKLHDQLYQMIQKLAASSVADKSRLFIKPSDLVDGLTQLSLTKAPVRERDVVTNSVLITDEPAMTCIRCGGRSLANGNGIMGSHRSLRWGSWEKKWQTRCICGGEWSLDAIAKAMYKQ</sequence>
<reference evidence="3" key="1">
    <citation type="journal article" date="2012" name="Science">
        <title>The Paleozoic origin of enzymatic lignin decomposition reconstructed from 31 fungal genomes.</title>
        <authorList>
            <person name="Floudas D."/>
            <person name="Binder M."/>
            <person name="Riley R."/>
            <person name="Barry K."/>
            <person name="Blanchette R.A."/>
            <person name="Henrissat B."/>
            <person name="Martinez A.T."/>
            <person name="Otillar R."/>
            <person name="Spatafora J.W."/>
            <person name="Yadav J.S."/>
            <person name="Aerts A."/>
            <person name="Benoit I."/>
            <person name="Boyd A."/>
            <person name="Carlson A."/>
            <person name="Copeland A."/>
            <person name="Coutinho P.M."/>
            <person name="de Vries R.P."/>
            <person name="Ferreira P."/>
            <person name="Findley K."/>
            <person name="Foster B."/>
            <person name="Gaskell J."/>
            <person name="Glotzer D."/>
            <person name="Gorecki P."/>
            <person name="Heitman J."/>
            <person name="Hesse C."/>
            <person name="Hori C."/>
            <person name="Igarashi K."/>
            <person name="Jurgens J.A."/>
            <person name="Kallen N."/>
            <person name="Kersten P."/>
            <person name="Kohler A."/>
            <person name="Kuees U."/>
            <person name="Kumar T.K.A."/>
            <person name="Kuo A."/>
            <person name="LaButti K."/>
            <person name="Larrondo L.F."/>
            <person name="Lindquist E."/>
            <person name="Ling A."/>
            <person name="Lombard V."/>
            <person name="Lucas S."/>
            <person name="Lundell T."/>
            <person name="Martin R."/>
            <person name="McLaughlin D.J."/>
            <person name="Morgenstern I."/>
            <person name="Morin E."/>
            <person name="Murat C."/>
            <person name="Nagy L.G."/>
            <person name="Nolan M."/>
            <person name="Ohm R.A."/>
            <person name="Patyshakuliyeva A."/>
            <person name="Rokas A."/>
            <person name="Ruiz-Duenas F.J."/>
            <person name="Sabat G."/>
            <person name="Salamov A."/>
            <person name="Samejima M."/>
            <person name="Schmutz J."/>
            <person name="Slot J.C."/>
            <person name="St John F."/>
            <person name="Stenlid J."/>
            <person name="Sun H."/>
            <person name="Sun S."/>
            <person name="Syed K."/>
            <person name="Tsang A."/>
            <person name="Wiebenga A."/>
            <person name="Young D."/>
            <person name="Pisabarro A."/>
            <person name="Eastwood D.C."/>
            <person name="Martin F."/>
            <person name="Cullen D."/>
            <person name="Grigoriev I.V."/>
            <person name="Hibbett D.S."/>
        </authorList>
    </citation>
    <scope>NUCLEOTIDE SEQUENCE [LARGE SCALE GENOMIC DNA]</scope>
    <source>
        <strain evidence="3">RWD-64-598 SS2</strain>
    </source>
</reference>
<dbReference type="AlphaFoldDB" id="A0A5M3N285"/>